<proteinExistence type="predicted"/>
<dbReference type="SUPFAM" id="SSF52540">
    <property type="entry name" value="P-loop containing nucleoside triphosphate hydrolases"/>
    <property type="match status" value="1"/>
</dbReference>
<dbReference type="GO" id="GO:0009432">
    <property type="term" value="P:SOS response"/>
    <property type="evidence" value="ECO:0007669"/>
    <property type="project" value="UniProtKB-KW"/>
</dbReference>
<keyword evidence="1" id="KW-0227">DNA damage</keyword>
<protein>
    <submittedName>
        <fullName evidence="6">TIGR02680 family protein</fullName>
    </submittedName>
</protein>
<dbReference type="STRING" id="1332264.BW730_05680"/>
<gene>
    <name evidence="6" type="ORF">BW730_05680</name>
</gene>
<sequence length="1403" mass="152753">MVRGEAMTMTSVDHTATTVPRHHPERWRMSRAGISNVWHYYDNEFDFSGGRMILRGANGSGKSRAMEMLLPFLLDGDRRRMDSTGSANVRMEVLMKAGGEGQTNRVGYLWLELERDGTGEQEHLTLGAHVKYSTSTHEAKVWYFITPLRVGHDLVLIDHQRQPLRREELASRIGPDNLTDVARLHRERVRNGVFGLTGVTGDERYSGLLQLLHTLRSPDVGNQIDEGNLPRLLSEALPPLSEQALVDAGSRLDALSEARASQQRLESSLERVSAFLATYQRYAAGVLSATISSVEAAAVNAADSAATAETRASHRDTLAEQSRAAIISRDRLDEDVTSLSNVIIALRQSPAYLAGLDLENLRRGVSALEKAASGRLDSARESRREEGEAVTRVDQAATELKTIATELSGALGTAGTQLRAALVPTTSFPTVASVELLDPQPQEDPVRVGLHDDLTMIPRPAPRLLAIEPEDMSSVARALANAIESATARADLANARRSVASSLLEEEKAATTAQREADLAAENAERSAGDADDAETRRDSAARTYADEWRRWTALTETADLLGDVEWHGTILHPLLVDVDSLAGLGPFDVDLTDLDQIAVHSSEPARLRSASERAALDAQAAADEARREQLESDRNRWLSAHDPEPPVAPWETLLPPQAVPFWQCVDFAVGLGDDERGALEGALLAAGILTAGVTQDGSLVPLDGQRLLIGEAQQAEASISSLLSVDPDSPVSADLVSALLQSIGRGPAGNRTWVAEDGSWGNGPLHGQNRAATAEHIGASARAAWRARRIEEIDQELAGLDRARLIRDEQYESLRARDEALSAHVRSAPQSRDLSTARSLATVAQGRAADDRSTALAKEGRAHELFAAWTKANADHRLACDHNNLPHTIEGLSDAREQATSSVTVCRDAQAQTRRLNAQLAAHEKLAQAVPTHRGRRESAERSAKQAWAEWSEGHEELDTLEQTIGLDSSDINRQLHDRETELTSAKEALQEARDNSEQIGKDAAVAVNVAAAAAAEATGSASHLRSSVSELNTGLTLHGLASAVFRDRADEIEKRCRDLADETVTPHSVRGLLREMRNAMQTGPAVEETALIRAENALIRDLGASYEVIVSVASNVHLVELADAEARLPIAAAHSRIEEKALQAKDAVSERERTVFTEYVIGGVGEELRRRTRQSSELVAAMNTSLGGISTSHGIKVKLHWRAAEDAGTPIARILELTATSADLRPPHETAELVELLRARVEEAYAIDPTVGYATHLKHALDYRRWHRIEMALTRPELGHVKDVPVTRRTPLSQGERRFVSYVILFAAVDAHLSGLPDADRALRLIVLDDAFAKVDTPTIAELMGLLVRLDIDFCMTGHGLWGTFPEVPSLDVYEIRRESDGPAVTTHVHWDGHTRHMRVA</sequence>
<dbReference type="EMBL" id="CP019606">
    <property type="protein sequence ID" value="AQP47083.1"/>
    <property type="molecule type" value="Genomic_DNA"/>
</dbReference>
<feature type="region of interest" description="Disordered" evidence="5">
    <location>
        <begin position="507"/>
        <end position="539"/>
    </location>
</feature>
<dbReference type="PANTHER" id="PTHR32182:SF0">
    <property type="entry name" value="DNA REPLICATION AND REPAIR PROTEIN RECF"/>
    <property type="match status" value="1"/>
</dbReference>
<evidence type="ECO:0000313" key="6">
    <source>
        <dbReference type="EMBL" id="AQP47083.1"/>
    </source>
</evidence>
<feature type="region of interest" description="Disordered" evidence="5">
    <location>
        <begin position="1"/>
        <end position="20"/>
    </location>
</feature>
<evidence type="ECO:0000256" key="2">
    <source>
        <dbReference type="ARBA" id="ARBA00023204"/>
    </source>
</evidence>
<evidence type="ECO:0000256" key="3">
    <source>
        <dbReference type="ARBA" id="ARBA00023236"/>
    </source>
</evidence>
<keyword evidence="3" id="KW-0742">SOS response</keyword>
<keyword evidence="4" id="KW-0175">Coiled coil</keyword>
<dbReference type="InterPro" id="IPR013496">
    <property type="entry name" value="CHP02680"/>
</dbReference>
<dbReference type="Pfam" id="PF13558">
    <property type="entry name" value="SbcC_Walker_B"/>
    <property type="match status" value="1"/>
</dbReference>
<feature type="compositionally biased region" description="Polar residues" evidence="5">
    <location>
        <begin position="8"/>
        <end position="18"/>
    </location>
</feature>
<reference evidence="7" key="1">
    <citation type="submission" date="2017-02" db="EMBL/GenBank/DDBJ databases">
        <title>Tessaracoccus aquaemaris sp. nov., isolated from the intestine of a Korean rockfish, Sebastes schlegelii, in a marine aquaculture pond.</title>
        <authorList>
            <person name="Tak E.J."/>
            <person name="Bae J.-W."/>
        </authorList>
    </citation>
    <scope>NUCLEOTIDE SEQUENCE [LARGE SCALE GENOMIC DNA]</scope>
    <source>
        <strain evidence="7">NSG39</strain>
    </source>
</reference>
<dbReference type="GO" id="GO:0006302">
    <property type="term" value="P:double-strand break repair"/>
    <property type="evidence" value="ECO:0007669"/>
    <property type="project" value="TreeGrafter"/>
</dbReference>
<dbReference type="InterPro" id="IPR027417">
    <property type="entry name" value="P-loop_NTPase"/>
</dbReference>
<dbReference type="PANTHER" id="PTHR32182">
    <property type="entry name" value="DNA REPLICATION AND REPAIR PROTEIN RECF"/>
    <property type="match status" value="1"/>
</dbReference>
<evidence type="ECO:0000313" key="7">
    <source>
        <dbReference type="Proteomes" id="UP000188145"/>
    </source>
</evidence>
<evidence type="ECO:0000256" key="1">
    <source>
        <dbReference type="ARBA" id="ARBA00022763"/>
    </source>
</evidence>
<dbReference type="Gene3D" id="3.40.50.300">
    <property type="entry name" value="P-loop containing nucleotide triphosphate hydrolases"/>
    <property type="match status" value="1"/>
</dbReference>
<keyword evidence="7" id="KW-1185">Reference proteome</keyword>
<feature type="coiled-coil region" evidence="4">
    <location>
        <begin position="977"/>
        <end position="1004"/>
    </location>
</feature>
<dbReference type="NCBIfam" id="TIGR02680">
    <property type="entry name" value="TIGR02680 family protein"/>
    <property type="match status" value="1"/>
</dbReference>
<keyword evidence="2" id="KW-0234">DNA repair</keyword>
<dbReference type="Proteomes" id="UP000188145">
    <property type="component" value="Chromosome"/>
</dbReference>
<evidence type="ECO:0000256" key="4">
    <source>
        <dbReference type="SAM" id="Coils"/>
    </source>
</evidence>
<evidence type="ECO:0000256" key="5">
    <source>
        <dbReference type="SAM" id="MobiDB-lite"/>
    </source>
</evidence>
<organism evidence="6 7">
    <name type="scientific">Tessaracoccus aquimaris</name>
    <dbReference type="NCBI Taxonomy" id="1332264"/>
    <lineage>
        <taxon>Bacteria</taxon>
        <taxon>Bacillati</taxon>
        <taxon>Actinomycetota</taxon>
        <taxon>Actinomycetes</taxon>
        <taxon>Propionibacteriales</taxon>
        <taxon>Propionibacteriaceae</taxon>
        <taxon>Tessaracoccus</taxon>
    </lineage>
</organism>
<dbReference type="GO" id="GO:0000731">
    <property type="term" value="P:DNA synthesis involved in DNA repair"/>
    <property type="evidence" value="ECO:0007669"/>
    <property type="project" value="TreeGrafter"/>
</dbReference>
<accession>A0A1Q2CLU7</accession>
<name>A0A1Q2CLU7_9ACTN</name>
<dbReference type="KEGG" id="tes:BW730_05680"/>